<accession>A0ABR5ZQL5</accession>
<evidence type="ECO:0000259" key="1">
    <source>
        <dbReference type="Pfam" id="PF13403"/>
    </source>
</evidence>
<sequence>MTLTWDNQQDYSNQALNSGGYNDAGSPGFWFGPPIIPSAPDPDGQVSYRPTTLNANTQISQSQPVYNLSIPSGTNVSQAGDTITILMQIPDTYTTVEVSASYVGEFSYKYVPHPTPATIGEFQLTKVTGIDTQDGILTPPDYAALAALTKAVDTGRYAVYLQLLPHTGSASVDQGNPATPGSPVTLSTATWNFDTNPPAIEIACFLPGSMIATETGPRAVETLAVGDLVLTGPAGSQTLEPVTWVGRGHVEVQTDLPDDRAGYAVCISKGALGDNCPDADLYLTSEHTLYLDGHFVPVRMLVNHRSIFYDRQRLSYDYYHFETAEHSIVQANGTVTESYLSSGSSRRHFRDMQFLQQGNVVAFPPSKSWEKDACAPLAVDVSFVQPLHEMLDSRARALGFARQVPPVALTSDSDFHLVTDTGDVLYPIRRVRDQAIFLLPEGVRSLYLRSRTSRPCDTVGVYVDDRRSLGVLIGTMELYQGSQTHRLTHHLTDRQASGWDVVENSPCRWTNGNAFLSLEDVPAIHERDMLAIQLVAEGPYLDRAQTATSTIALPRKTATP</sequence>
<evidence type="ECO:0000313" key="3">
    <source>
        <dbReference type="Proteomes" id="UP000765338"/>
    </source>
</evidence>
<dbReference type="InterPro" id="IPR028992">
    <property type="entry name" value="Hedgehog/Intein_dom"/>
</dbReference>
<organism evidence="2 3">
    <name type="scientific">Bombella mellum</name>
    <dbReference type="NCBI Taxonomy" id="2039288"/>
    <lineage>
        <taxon>Bacteria</taxon>
        <taxon>Pseudomonadati</taxon>
        <taxon>Pseudomonadota</taxon>
        <taxon>Alphaproteobacteria</taxon>
        <taxon>Acetobacterales</taxon>
        <taxon>Acetobacteraceae</taxon>
        <taxon>Bombella</taxon>
    </lineage>
</organism>
<reference evidence="2 3" key="1">
    <citation type="submission" date="2017-10" db="EMBL/GenBank/DDBJ databases">
        <authorList>
            <person name="Jakob F."/>
        </authorList>
    </citation>
    <scope>NUCLEOTIDE SEQUENCE [LARGE SCALE GENOMIC DNA]</scope>
    <source>
        <strain evidence="2 3">TMW 2.1889</strain>
    </source>
</reference>
<gene>
    <name evidence="2" type="ORF">CPA56_00745</name>
</gene>
<dbReference type="Gene3D" id="2.170.16.10">
    <property type="entry name" value="Hedgehog/Intein (Hint) domain"/>
    <property type="match status" value="1"/>
</dbReference>
<evidence type="ECO:0000313" key="2">
    <source>
        <dbReference type="EMBL" id="MBA5726525.1"/>
    </source>
</evidence>
<name>A0ABR5ZQL5_9PROT</name>
<feature type="domain" description="Hedgehog/Intein (Hint)" evidence="1">
    <location>
        <begin position="204"/>
        <end position="341"/>
    </location>
</feature>
<protein>
    <recommendedName>
        <fullName evidence="1">Hedgehog/Intein (Hint) domain-containing protein</fullName>
    </recommendedName>
</protein>
<comment type="caution">
    <text evidence="2">The sequence shown here is derived from an EMBL/GenBank/DDBJ whole genome shotgun (WGS) entry which is preliminary data.</text>
</comment>
<dbReference type="EMBL" id="PDLY01000001">
    <property type="protein sequence ID" value="MBA5726525.1"/>
    <property type="molecule type" value="Genomic_DNA"/>
</dbReference>
<dbReference type="SUPFAM" id="SSF51294">
    <property type="entry name" value="Hedgehog/intein (Hint) domain"/>
    <property type="match status" value="1"/>
</dbReference>
<dbReference type="RefSeq" id="WP_182040144.1">
    <property type="nucleotide sequence ID" value="NZ_PDLY01000001.1"/>
</dbReference>
<keyword evidence="3" id="KW-1185">Reference proteome</keyword>
<proteinExistence type="predicted"/>
<dbReference type="InterPro" id="IPR036844">
    <property type="entry name" value="Hint_dom_sf"/>
</dbReference>
<dbReference type="Proteomes" id="UP000765338">
    <property type="component" value="Unassembled WGS sequence"/>
</dbReference>
<dbReference type="Pfam" id="PF13403">
    <property type="entry name" value="Hint_2"/>
    <property type="match status" value="1"/>
</dbReference>